<proteinExistence type="predicted"/>
<protein>
    <submittedName>
        <fullName evidence="1">Uncharacterized protein</fullName>
    </submittedName>
</protein>
<sequence>MKSQPIQSIIKKVNQLSAIIVYYLLSLKQSRWFNDDNEMKTRNVLPL</sequence>
<name>A0A2P2QT84_RHIMU</name>
<accession>A0A2P2QT84</accession>
<organism evidence="1">
    <name type="scientific">Rhizophora mucronata</name>
    <name type="common">Asiatic mangrove</name>
    <dbReference type="NCBI Taxonomy" id="61149"/>
    <lineage>
        <taxon>Eukaryota</taxon>
        <taxon>Viridiplantae</taxon>
        <taxon>Streptophyta</taxon>
        <taxon>Embryophyta</taxon>
        <taxon>Tracheophyta</taxon>
        <taxon>Spermatophyta</taxon>
        <taxon>Magnoliopsida</taxon>
        <taxon>eudicotyledons</taxon>
        <taxon>Gunneridae</taxon>
        <taxon>Pentapetalae</taxon>
        <taxon>rosids</taxon>
        <taxon>fabids</taxon>
        <taxon>Malpighiales</taxon>
        <taxon>Rhizophoraceae</taxon>
        <taxon>Rhizophora</taxon>
    </lineage>
</organism>
<evidence type="ECO:0000313" key="1">
    <source>
        <dbReference type="EMBL" id="MBX70203.1"/>
    </source>
</evidence>
<dbReference type="AlphaFoldDB" id="A0A2P2QT84"/>
<reference evidence="1" key="1">
    <citation type="submission" date="2018-02" db="EMBL/GenBank/DDBJ databases">
        <title>Rhizophora mucronata_Transcriptome.</title>
        <authorList>
            <person name="Meera S.P."/>
            <person name="Sreeshan A."/>
            <person name="Augustine A."/>
        </authorList>
    </citation>
    <scope>NUCLEOTIDE SEQUENCE</scope>
    <source>
        <tissue evidence="1">Leaf</tissue>
    </source>
</reference>
<dbReference type="EMBL" id="GGEC01089719">
    <property type="protein sequence ID" value="MBX70203.1"/>
    <property type="molecule type" value="Transcribed_RNA"/>
</dbReference>